<dbReference type="Proteomes" id="UP000217676">
    <property type="component" value="Chromosome"/>
</dbReference>
<proteinExistence type="predicted"/>
<dbReference type="RefSeq" id="WP_359875088.1">
    <property type="nucleotide sequence ID" value="NZ_JBEYHT010000010.1"/>
</dbReference>
<keyword evidence="2" id="KW-1185">Reference proteome</keyword>
<dbReference type="AlphaFoldDB" id="A0A160NXA6"/>
<gene>
    <name evidence="1" type="ORF">SLA_1748</name>
</gene>
<dbReference type="KEGG" id="slau:SLA_1748"/>
<protein>
    <submittedName>
        <fullName evidence="1">Uncharacterized protein</fullName>
    </submittedName>
</protein>
<evidence type="ECO:0000313" key="2">
    <source>
        <dbReference type="Proteomes" id="UP000217676"/>
    </source>
</evidence>
<name>A0A160NXA6_STRLU</name>
<evidence type="ECO:0000313" key="1">
    <source>
        <dbReference type="EMBL" id="BAU82686.1"/>
    </source>
</evidence>
<sequence>MTQYPAPREPREPRESDFSLAELRGDGARMAPHWAPASAPATAPVSPALIHGVTVPAASARLIAATREYGV</sequence>
<dbReference type="EMBL" id="AP017424">
    <property type="protein sequence ID" value="BAU82686.1"/>
    <property type="molecule type" value="Genomic_DNA"/>
</dbReference>
<reference evidence="1 2" key="1">
    <citation type="journal article" date="2016" name="Genome Announc.">
        <title>Complete Genome Sequence of Thiostrepton-Producing Streptomyces laurentii ATCC 31255.</title>
        <authorList>
            <person name="Doi K."/>
            <person name="Fujino Y."/>
            <person name="Nagayoshi Y."/>
            <person name="Ohshima T."/>
            <person name="Ogata S."/>
        </authorList>
    </citation>
    <scope>NUCLEOTIDE SEQUENCE [LARGE SCALE GENOMIC DNA]</scope>
    <source>
        <strain evidence="1 2">ATCC 31255</strain>
    </source>
</reference>
<accession>A0A160NXA6</accession>
<organism evidence="1 2">
    <name type="scientific">Streptomyces laurentii</name>
    <dbReference type="NCBI Taxonomy" id="39478"/>
    <lineage>
        <taxon>Bacteria</taxon>
        <taxon>Bacillati</taxon>
        <taxon>Actinomycetota</taxon>
        <taxon>Actinomycetes</taxon>
        <taxon>Kitasatosporales</taxon>
        <taxon>Streptomycetaceae</taxon>
        <taxon>Streptomyces</taxon>
    </lineage>
</organism>